<dbReference type="PROSITE" id="PS01124">
    <property type="entry name" value="HTH_ARAC_FAMILY_2"/>
    <property type="match status" value="1"/>
</dbReference>
<evidence type="ECO:0000313" key="5">
    <source>
        <dbReference type="EMBL" id="NMR71408.1"/>
    </source>
</evidence>
<comment type="caution">
    <text evidence="5">The sequence shown here is derived from an EMBL/GenBank/DDBJ whole genome shotgun (WGS) entry which is preliminary data.</text>
</comment>
<keyword evidence="6" id="KW-1185">Reference proteome</keyword>
<keyword evidence="2" id="KW-0238">DNA-binding</keyword>
<dbReference type="Pfam" id="PF12833">
    <property type="entry name" value="HTH_18"/>
    <property type="match status" value="1"/>
</dbReference>
<dbReference type="Proteomes" id="UP000590068">
    <property type="component" value="Unassembled WGS sequence"/>
</dbReference>
<evidence type="ECO:0000256" key="2">
    <source>
        <dbReference type="ARBA" id="ARBA00023125"/>
    </source>
</evidence>
<dbReference type="InterPro" id="IPR018060">
    <property type="entry name" value="HTH_AraC"/>
</dbReference>
<sequence length="58" mass="6568">MTRFREIAGKLRIKAAKELLTSTELSITDVSTEVGYTDQSNFWRAFVQGTGLNPSEFR</sequence>
<organism evidence="5 6">
    <name type="scientific">Vibrio breoganii</name>
    <dbReference type="NCBI Taxonomy" id="553239"/>
    <lineage>
        <taxon>Bacteria</taxon>
        <taxon>Pseudomonadati</taxon>
        <taxon>Pseudomonadota</taxon>
        <taxon>Gammaproteobacteria</taxon>
        <taxon>Vibrionales</taxon>
        <taxon>Vibrionaceae</taxon>
        <taxon>Vibrio</taxon>
    </lineage>
</organism>
<accession>A0ABX1UA92</accession>
<dbReference type="InterPro" id="IPR009057">
    <property type="entry name" value="Homeodomain-like_sf"/>
</dbReference>
<dbReference type="SUPFAM" id="SSF46689">
    <property type="entry name" value="Homeodomain-like"/>
    <property type="match status" value="1"/>
</dbReference>
<dbReference type="SMART" id="SM00342">
    <property type="entry name" value="HTH_ARAC"/>
    <property type="match status" value="1"/>
</dbReference>
<gene>
    <name evidence="5" type="ORF">HJ568_15745</name>
</gene>
<dbReference type="EMBL" id="JABCJR010000036">
    <property type="protein sequence ID" value="NMR71408.1"/>
    <property type="molecule type" value="Genomic_DNA"/>
</dbReference>
<dbReference type="InterPro" id="IPR018062">
    <property type="entry name" value="HTH_AraC-typ_CS"/>
</dbReference>
<name>A0ABX1UA92_9VIBR</name>
<dbReference type="PRINTS" id="PR00032">
    <property type="entry name" value="HTHARAC"/>
</dbReference>
<protein>
    <submittedName>
        <fullName evidence="5">Helix-turn-helix domain-containing protein</fullName>
    </submittedName>
</protein>
<keyword evidence="3" id="KW-0804">Transcription</keyword>
<reference evidence="5 6" key="1">
    <citation type="submission" date="2020-04" db="EMBL/GenBank/DDBJ databases">
        <title>WGS-Seq of Vibrio isolated by the O'Toole Lab.</title>
        <authorList>
            <person name="Mckone K.P."/>
            <person name="Whitaker R."/>
            <person name="Sevigney J.L."/>
            <person name="Herring J.B."/>
            <person name="O'Toole G."/>
        </authorList>
    </citation>
    <scope>NUCLEOTIDE SEQUENCE [LARGE SCALE GENOMIC DNA]</scope>
    <source>
        <strain evidence="5 6">BS_02</strain>
    </source>
</reference>
<evidence type="ECO:0000313" key="6">
    <source>
        <dbReference type="Proteomes" id="UP000590068"/>
    </source>
</evidence>
<dbReference type="RefSeq" id="WP_017030998.1">
    <property type="nucleotide sequence ID" value="NZ_JABBXC010000038.1"/>
</dbReference>
<evidence type="ECO:0000259" key="4">
    <source>
        <dbReference type="PROSITE" id="PS01124"/>
    </source>
</evidence>
<dbReference type="Gene3D" id="1.10.10.60">
    <property type="entry name" value="Homeodomain-like"/>
    <property type="match status" value="1"/>
</dbReference>
<dbReference type="InterPro" id="IPR020449">
    <property type="entry name" value="Tscrpt_reg_AraC-type_HTH"/>
</dbReference>
<keyword evidence="1" id="KW-0805">Transcription regulation</keyword>
<feature type="domain" description="HTH araC/xylS-type" evidence="4">
    <location>
        <begin position="1"/>
        <end position="58"/>
    </location>
</feature>
<dbReference type="PANTHER" id="PTHR43280:SF28">
    <property type="entry name" value="HTH-TYPE TRANSCRIPTIONAL ACTIVATOR RHAS"/>
    <property type="match status" value="1"/>
</dbReference>
<dbReference type="PANTHER" id="PTHR43280">
    <property type="entry name" value="ARAC-FAMILY TRANSCRIPTIONAL REGULATOR"/>
    <property type="match status" value="1"/>
</dbReference>
<evidence type="ECO:0000256" key="3">
    <source>
        <dbReference type="ARBA" id="ARBA00023163"/>
    </source>
</evidence>
<evidence type="ECO:0000256" key="1">
    <source>
        <dbReference type="ARBA" id="ARBA00023015"/>
    </source>
</evidence>
<dbReference type="PROSITE" id="PS00041">
    <property type="entry name" value="HTH_ARAC_FAMILY_1"/>
    <property type="match status" value="1"/>
</dbReference>
<proteinExistence type="predicted"/>